<dbReference type="EMBL" id="CAJNJA010052178">
    <property type="protein sequence ID" value="CAE7845897.1"/>
    <property type="molecule type" value="Genomic_DNA"/>
</dbReference>
<evidence type="ECO:0000313" key="3">
    <source>
        <dbReference type="Proteomes" id="UP000601435"/>
    </source>
</evidence>
<protein>
    <submittedName>
        <fullName evidence="2">CPK20 protein</fullName>
    </submittedName>
</protein>
<gene>
    <name evidence="2" type="primary">CPK20</name>
    <name evidence="2" type="ORF">SNEC2469_LOCUS26008</name>
</gene>
<evidence type="ECO:0000256" key="1">
    <source>
        <dbReference type="SAM" id="MobiDB-lite"/>
    </source>
</evidence>
<feature type="region of interest" description="Disordered" evidence="1">
    <location>
        <begin position="1"/>
        <end position="114"/>
    </location>
</feature>
<evidence type="ECO:0000313" key="2">
    <source>
        <dbReference type="EMBL" id="CAE7845897.1"/>
    </source>
</evidence>
<organism evidence="2 3">
    <name type="scientific">Symbiodinium necroappetens</name>
    <dbReference type="NCBI Taxonomy" id="1628268"/>
    <lineage>
        <taxon>Eukaryota</taxon>
        <taxon>Sar</taxon>
        <taxon>Alveolata</taxon>
        <taxon>Dinophyceae</taxon>
        <taxon>Suessiales</taxon>
        <taxon>Symbiodiniaceae</taxon>
        <taxon>Symbiodinium</taxon>
    </lineage>
</organism>
<dbReference type="Proteomes" id="UP000601435">
    <property type="component" value="Unassembled WGS sequence"/>
</dbReference>
<feature type="compositionally biased region" description="Pro residues" evidence="1">
    <location>
        <begin position="183"/>
        <end position="204"/>
    </location>
</feature>
<reference evidence="2" key="1">
    <citation type="submission" date="2021-02" db="EMBL/GenBank/DDBJ databases">
        <authorList>
            <person name="Dougan E. K."/>
            <person name="Rhodes N."/>
            <person name="Thang M."/>
            <person name="Chan C."/>
        </authorList>
    </citation>
    <scope>NUCLEOTIDE SEQUENCE</scope>
</reference>
<comment type="caution">
    <text evidence="2">The sequence shown here is derived from an EMBL/GenBank/DDBJ whole genome shotgun (WGS) entry which is preliminary data.</text>
</comment>
<proteinExistence type="predicted"/>
<dbReference type="AlphaFoldDB" id="A0A812ZYM9"/>
<name>A0A812ZYM9_9DINO</name>
<sequence>EAVLPDEPATAPVPAPVLPSAMAEQANHDLPDGFFLPFSEEEESALAAAEAAADAAPSVPASAMSDTLPSPGGAWDTSAIAPADATTPAVGPESGSGSSTGWAPPGDLYQPHYSGSGNQWSGYASSSPAVPMPSVLVRPGASDGQLLDGLSLLSPDIRQRLLTILHAMEHRQVGQARVVLASPPGPPPDAPPQSRPGRNPAPDPAPKRRAFPEAQDFCTIACRVPGCDRLCGRPLTPRGHRNHVCRRCHRRR</sequence>
<accession>A0A812ZYM9</accession>
<feature type="region of interest" description="Disordered" evidence="1">
    <location>
        <begin position="179"/>
        <end position="209"/>
    </location>
</feature>
<feature type="non-terminal residue" evidence="2">
    <location>
        <position position="1"/>
    </location>
</feature>
<keyword evidence="3" id="KW-1185">Reference proteome</keyword>
<feature type="compositionally biased region" description="Low complexity" evidence="1">
    <location>
        <begin position="45"/>
        <end position="65"/>
    </location>
</feature>
<dbReference type="OrthoDB" id="10377727at2759"/>